<comment type="similarity">
    <text evidence="1 2">Belongs to the glycosyl hydrolase 12 (cellulase H) family.</text>
</comment>
<evidence type="ECO:0000256" key="1">
    <source>
        <dbReference type="ARBA" id="ARBA00005519"/>
    </source>
</evidence>
<evidence type="ECO:0000256" key="2">
    <source>
        <dbReference type="RuleBase" id="RU361163"/>
    </source>
</evidence>
<keyword evidence="2" id="KW-0624">Polysaccharide degradation</keyword>
<keyword evidence="4" id="KW-1185">Reference proteome</keyword>
<gene>
    <name evidence="3" type="ORF">E4J94_03380</name>
</gene>
<dbReference type="OrthoDB" id="2557744at2"/>
<dbReference type="RefSeq" id="WP_135834458.1">
    <property type="nucleotide sequence ID" value="NZ_CAUQWU010000010.1"/>
</dbReference>
<dbReference type="AlphaFoldDB" id="A0A4Z1BJF9"/>
<dbReference type="InterPro" id="IPR013319">
    <property type="entry name" value="GH11/12"/>
</dbReference>
<evidence type="ECO:0008006" key="5">
    <source>
        <dbReference type="Google" id="ProtNLM"/>
    </source>
</evidence>
<dbReference type="InterPro" id="IPR013320">
    <property type="entry name" value="ConA-like_dom_sf"/>
</dbReference>
<dbReference type="SUPFAM" id="SSF49899">
    <property type="entry name" value="Concanavalin A-like lectins/glucanases"/>
    <property type="match status" value="1"/>
</dbReference>
<keyword evidence="2" id="KW-0326">Glycosidase</keyword>
<dbReference type="Pfam" id="PF01670">
    <property type="entry name" value="Glyco_hydro_12"/>
    <property type="match status" value="1"/>
</dbReference>
<dbReference type="PANTHER" id="PTHR34002">
    <property type="entry name" value="BLR1656 PROTEIN"/>
    <property type="match status" value="1"/>
</dbReference>
<dbReference type="Gene3D" id="2.60.120.180">
    <property type="match status" value="1"/>
</dbReference>
<keyword evidence="2" id="KW-0119">Carbohydrate metabolism</keyword>
<dbReference type="GO" id="GO:0000272">
    <property type="term" value="P:polysaccharide catabolic process"/>
    <property type="evidence" value="ECO:0007669"/>
    <property type="project" value="UniProtKB-KW"/>
</dbReference>
<accession>A0A4Z1BJF9</accession>
<comment type="caution">
    <text evidence="3">The sequence shown here is derived from an EMBL/GenBank/DDBJ whole genome shotgun (WGS) entry which is preliminary data.</text>
</comment>
<organism evidence="3 4">
    <name type="scientific">Empedobacter tilapiae</name>
    <dbReference type="NCBI Taxonomy" id="2491114"/>
    <lineage>
        <taxon>Bacteria</taxon>
        <taxon>Pseudomonadati</taxon>
        <taxon>Bacteroidota</taxon>
        <taxon>Flavobacteriia</taxon>
        <taxon>Flavobacteriales</taxon>
        <taxon>Weeksellaceae</taxon>
        <taxon>Empedobacter</taxon>
    </lineage>
</organism>
<dbReference type="PANTHER" id="PTHR34002:SF9">
    <property type="entry name" value="XYLOGLUCAN-SPECIFIC ENDO-BETA-1,4-GLUCANASE A"/>
    <property type="match status" value="1"/>
</dbReference>
<keyword evidence="2" id="KW-0378">Hydrolase</keyword>
<protein>
    <recommendedName>
        <fullName evidence="5">Glycoside hydrolase</fullName>
    </recommendedName>
</protein>
<proteinExistence type="inferred from homology"/>
<name>A0A4Z1BJF9_9FLAO</name>
<evidence type="ECO:0000313" key="3">
    <source>
        <dbReference type="EMBL" id="TGN29751.1"/>
    </source>
</evidence>
<dbReference type="EMBL" id="SRPE01000002">
    <property type="protein sequence ID" value="TGN29751.1"/>
    <property type="molecule type" value="Genomic_DNA"/>
</dbReference>
<reference evidence="3 4" key="1">
    <citation type="submission" date="2019-03" db="EMBL/GenBank/DDBJ databases">
        <title>Empedobacter tilapiae sp. nov., isolated from an intestine of Nile tilapia Oreochromis niloticus.</title>
        <authorList>
            <person name="Kim Y.-O."/>
            <person name="Yoon J.-H."/>
        </authorList>
    </citation>
    <scope>NUCLEOTIDE SEQUENCE [LARGE SCALE GENOMIC DNA]</scope>
    <source>
        <strain evidence="3 4">MRS2</strain>
    </source>
</reference>
<dbReference type="InterPro" id="IPR002594">
    <property type="entry name" value="GH12"/>
</dbReference>
<sequence length="256" mass="30072">MRKQLLNILFFSFSVISFSQQSDQEMAENGATIKWQKYEINNNKWGEHKIKKGVYSQTIFATDTAAGWKWQTPGKKYGVVGYPEIWFGESAWFNLADIKTDNYFKNINEVKTFEVEYKTKLEVNDKKYNLAFDFWLHNSPKVALQTIGIEVMIWEDYNKFKPFGKKVGNISTTFGQYDIYRGHIIKKDLKTSWDYIAFVRKEKRTSGKVNVMELINQMNKRNYIGQNVYLSSFEFGTEILNSSGNILVEHYELKIE</sequence>
<evidence type="ECO:0000313" key="4">
    <source>
        <dbReference type="Proteomes" id="UP000297998"/>
    </source>
</evidence>
<dbReference type="Proteomes" id="UP000297998">
    <property type="component" value="Unassembled WGS sequence"/>
</dbReference>
<dbReference type="GO" id="GO:0008810">
    <property type="term" value="F:cellulase activity"/>
    <property type="evidence" value="ECO:0007669"/>
    <property type="project" value="InterPro"/>
</dbReference>